<feature type="compositionally biased region" description="Low complexity" evidence="1">
    <location>
        <begin position="27"/>
        <end position="39"/>
    </location>
</feature>
<evidence type="ECO:0000313" key="2">
    <source>
        <dbReference type="EMBL" id="ACG26492.1"/>
    </source>
</evidence>
<feature type="region of interest" description="Disordered" evidence="1">
    <location>
        <begin position="22"/>
        <end position="42"/>
    </location>
</feature>
<organism evidence="2">
    <name type="scientific">Zea mays</name>
    <name type="common">Maize</name>
    <dbReference type="NCBI Taxonomy" id="4577"/>
    <lineage>
        <taxon>Eukaryota</taxon>
        <taxon>Viridiplantae</taxon>
        <taxon>Streptophyta</taxon>
        <taxon>Embryophyta</taxon>
        <taxon>Tracheophyta</taxon>
        <taxon>Spermatophyta</taxon>
        <taxon>Magnoliopsida</taxon>
        <taxon>Liliopsida</taxon>
        <taxon>Poales</taxon>
        <taxon>Poaceae</taxon>
        <taxon>PACMAD clade</taxon>
        <taxon>Panicoideae</taxon>
        <taxon>Andropogonodae</taxon>
        <taxon>Andropogoneae</taxon>
        <taxon>Tripsacinae</taxon>
        <taxon>Zea</taxon>
    </lineage>
</organism>
<name>B6SNQ9_MAIZE</name>
<reference evidence="2" key="1">
    <citation type="journal article" date="2009" name="Plant Mol. Biol.">
        <title>Insights into corn genes derived from large-scale cDNA sequencing.</title>
        <authorList>
            <person name="Alexandrov N.N."/>
            <person name="Brover V.V."/>
            <person name="Freidin S."/>
            <person name="Troukhan M.E."/>
            <person name="Tatarinova T.V."/>
            <person name="Zhang H."/>
            <person name="Swaller T.J."/>
            <person name="Lu Y.P."/>
            <person name="Bouck J."/>
            <person name="Flavell R.B."/>
            <person name="Feldmann K.A."/>
        </authorList>
    </citation>
    <scope>NUCLEOTIDE SEQUENCE</scope>
</reference>
<dbReference type="AlphaFoldDB" id="B6SNQ9"/>
<dbReference type="EMBL" id="EU954374">
    <property type="protein sequence ID" value="ACG26492.1"/>
    <property type="molecule type" value="mRNA"/>
</dbReference>
<accession>B6SNQ9</accession>
<proteinExistence type="evidence at transcript level"/>
<evidence type="ECO:0000256" key="1">
    <source>
        <dbReference type="SAM" id="MobiDB-lite"/>
    </source>
</evidence>
<protein>
    <submittedName>
        <fullName evidence="2">Uncharacterized protein</fullName>
    </submittedName>
</protein>
<sequence length="140" mass="14608">MVYGEMGLGYMYHCITMGRSPGPPVPSVSSTAHTLSSSSRPVTPPAVLVCSAHGRSALAPTRSIRSSGAPNGGKKQPTTLATHQSSSSPCRRSPSLVFSLIPARHGFSSARSSSCSALTLQRSPRRACGRASIPRSLCVR</sequence>
<feature type="region of interest" description="Disordered" evidence="1">
    <location>
        <begin position="58"/>
        <end position="93"/>
    </location>
</feature>